<name>F8F960_PAEMK</name>
<evidence type="ECO:0000313" key="2">
    <source>
        <dbReference type="Proteomes" id="UP000006620"/>
    </source>
</evidence>
<dbReference type="AlphaFoldDB" id="F8F960"/>
<reference evidence="1 2" key="2">
    <citation type="journal article" date="2013" name="Genome Announc.">
        <title>Genome Sequence of Growth-Improving Paenibacillus mucilaginosus Strain KNP414.</title>
        <authorList>
            <person name="Lu J.J."/>
            <person name="Wang J.F."/>
            <person name="Hu X.F."/>
        </authorList>
    </citation>
    <scope>NUCLEOTIDE SEQUENCE [LARGE SCALE GENOMIC DNA]</scope>
    <source>
        <strain evidence="1 2">KNP414</strain>
    </source>
</reference>
<accession>F8F960</accession>
<dbReference type="EMBL" id="CP002869">
    <property type="protein sequence ID" value="AEI42988.1"/>
    <property type="molecule type" value="Genomic_DNA"/>
</dbReference>
<sequence length="61" mass="7014">MDSGTHFYCCRCSKVEPKEDALNLFSTGHRIIEGQKYSVGYCVTSEFLLHAYSMLEEDEED</sequence>
<dbReference type="Proteomes" id="UP000006620">
    <property type="component" value="Chromosome"/>
</dbReference>
<organism evidence="1 2">
    <name type="scientific">Paenibacillus mucilaginosus (strain KNP414)</name>
    <dbReference type="NCBI Taxonomy" id="1036673"/>
    <lineage>
        <taxon>Bacteria</taxon>
        <taxon>Bacillati</taxon>
        <taxon>Bacillota</taxon>
        <taxon>Bacilli</taxon>
        <taxon>Bacillales</taxon>
        <taxon>Paenibacillaceae</taxon>
        <taxon>Paenibacillus</taxon>
    </lineage>
</organism>
<reference evidence="2" key="1">
    <citation type="submission" date="2011-06" db="EMBL/GenBank/DDBJ databases">
        <title>Complete genome sequence of Paenibacillus mucilaginosus KNP414.</title>
        <authorList>
            <person name="Wang J."/>
            <person name="Hu S."/>
            <person name="Hu X."/>
            <person name="Zhang B."/>
            <person name="Dong D."/>
            <person name="Zhang S."/>
            <person name="Zhao K."/>
            <person name="Wu D."/>
        </authorList>
    </citation>
    <scope>NUCLEOTIDE SEQUENCE [LARGE SCALE GENOMIC DNA]</scope>
    <source>
        <strain evidence="2">KNP414</strain>
    </source>
</reference>
<gene>
    <name evidence="1" type="ordered locus">KNP414_04457</name>
</gene>
<dbReference type="KEGG" id="pms:KNP414_04457"/>
<evidence type="ECO:0000313" key="1">
    <source>
        <dbReference type="EMBL" id="AEI42988.1"/>
    </source>
</evidence>
<proteinExistence type="predicted"/>
<protein>
    <submittedName>
        <fullName evidence="1">Uncharacterized protein</fullName>
    </submittedName>
</protein>
<dbReference type="HOGENOM" id="CLU_2918300_0_0_9"/>